<comment type="caution">
    <text evidence="1">The sequence shown here is derived from an EMBL/GenBank/DDBJ whole genome shotgun (WGS) entry which is preliminary data.</text>
</comment>
<sequence>MGTVMGELSSLFQPWLVMATRTQYSSYCSSCHSYFLDAMENWVNQFSDYTEIGKSDIILILDAFSYSLSSIDDYLNGFIYRLNECQDNLGIGGSWV</sequence>
<gene>
    <name evidence="1" type="ORF">AVEN_155115_1</name>
</gene>
<name>A0A4Y2A7M7_ARAVE</name>
<dbReference type="AlphaFoldDB" id="A0A4Y2A7M7"/>
<proteinExistence type="predicted"/>
<evidence type="ECO:0000313" key="1">
    <source>
        <dbReference type="EMBL" id="GBL75842.1"/>
    </source>
</evidence>
<organism evidence="1 2">
    <name type="scientific">Araneus ventricosus</name>
    <name type="common">Orbweaver spider</name>
    <name type="synonym">Epeira ventricosa</name>
    <dbReference type="NCBI Taxonomy" id="182803"/>
    <lineage>
        <taxon>Eukaryota</taxon>
        <taxon>Metazoa</taxon>
        <taxon>Ecdysozoa</taxon>
        <taxon>Arthropoda</taxon>
        <taxon>Chelicerata</taxon>
        <taxon>Arachnida</taxon>
        <taxon>Araneae</taxon>
        <taxon>Araneomorphae</taxon>
        <taxon>Entelegynae</taxon>
        <taxon>Araneoidea</taxon>
        <taxon>Araneidae</taxon>
        <taxon>Araneus</taxon>
    </lineage>
</organism>
<keyword evidence="2" id="KW-1185">Reference proteome</keyword>
<protein>
    <submittedName>
        <fullName evidence="1">Uncharacterized protein</fullName>
    </submittedName>
</protein>
<accession>A0A4Y2A7M7</accession>
<evidence type="ECO:0000313" key="2">
    <source>
        <dbReference type="Proteomes" id="UP000499080"/>
    </source>
</evidence>
<reference evidence="1 2" key="1">
    <citation type="journal article" date="2019" name="Sci. Rep.">
        <title>Orb-weaving spider Araneus ventricosus genome elucidates the spidroin gene catalogue.</title>
        <authorList>
            <person name="Kono N."/>
            <person name="Nakamura H."/>
            <person name="Ohtoshi R."/>
            <person name="Moran D.A.P."/>
            <person name="Shinohara A."/>
            <person name="Yoshida Y."/>
            <person name="Fujiwara M."/>
            <person name="Mori M."/>
            <person name="Tomita M."/>
            <person name="Arakawa K."/>
        </authorList>
    </citation>
    <scope>NUCLEOTIDE SEQUENCE [LARGE SCALE GENOMIC DNA]</scope>
</reference>
<dbReference type="EMBL" id="BGPR01000008">
    <property type="protein sequence ID" value="GBL75842.1"/>
    <property type="molecule type" value="Genomic_DNA"/>
</dbReference>
<dbReference type="Proteomes" id="UP000499080">
    <property type="component" value="Unassembled WGS sequence"/>
</dbReference>